<protein>
    <submittedName>
        <fullName evidence="2">Uncharacterized protein</fullName>
    </submittedName>
</protein>
<comment type="caution">
    <text evidence="2">The sequence shown here is derived from an EMBL/GenBank/DDBJ whole genome shotgun (WGS) entry which is preliminary data.</text>
</comment>
<evidence type="ECO:0000313" key="3">
    <source>
        <dbReference type="Proteomes" id="UP000287651"/>
    </source>
</evidence>
<dbReference type="AlphaFoldDB" id="A0A426ZDZ4"/>
<reference evidence="2 3" key="1">
    <citation type="journal article" date="2014" name="Agronomy (Basel)">
        <title>A Draft Genome Sequence for Ensete ventricosum, the Drought-Tolerant Tree Against Hunger.</title>
        <authorList>
            <person name="Harrison J."/>
            <person name="Moore K.A."/>
            <person name="Paszkiewicz K."/>
            <person name="Jones T."/>
            <person name="Grant M."/>
            <person name="Ambacheew D."/>
            <person name="Muzemil S."/>
            <person name="Studholme D.J."/>
        </authorList>
    </citation>
    <scope>NUCLEOTIDE SEQUENCE [LARGE SCALE GENOMIC DNA]</scope>
</reference>
<evidence type="ECO:0000256" key="1">
    <source>
        <dbReference type="SAM" id="MobiDB-lite"/>
    </source>
</evidence>
<evidence type="ECO:0000313" key="2">
    <source>
        <dbReference type="EMBL" id="RRT62136.1"/>
    </source>
</evidence>
<dbReference type="EMBL" id="AMZH03007106">
    <property type="protein sequence ID" value="RRT62136.1"/>
    <property type="molecule type" value="Genomic_DNA"/>
</dbReference>
<gene>
    <name evidence="2" type="ORF">B296_00041032</name>
</gene>
<name>A0A426ZDZ4_ENSVE</name>
<dbReference type="Proteomes" id="UP000287651">
    <property type="component" value="Unassembled WGS sequence"/>
</dbReference>
<proteinExistence type="predicted"/>
<sequence length="128" mass="14269">MLRPPPMTSPRRGSGTRREFARGRPRFGRCGRELTKSSLKVARVLDDVVESSARVYQRFVGKFVGSSLTGCRELTERMLGVHREFTEGDRELARCSPEGCREFAERSINGYTTKIVISVTQGGKAANT</sequence>
<organism evidence="2 3">
    <name type="scientific">Ensete ventricosum</name>
    <name type="common">Abyssinian banana</name>
    <name type="synonym">Musa ensete</name>
    <dbReference type="NCBI Taxonomy" id="4639"/>
    <lineage>
        <taxon>Eukaryota</taxon>
        <taxon>Viridiplantae</taxon>
        <taxon>Streptophyta</taxon>
        <taxon>Embryophyta</taxon>
        <taxon>Tracheophyta</taxon>
        <taxon>Spermatophyta</taxon>
        <taxon>Magnoliopsida</taxon>
        <taxon>Liliopsida</taxon>
        <taxon>Zingiberales</taxon>
        <taxon>Musaceae</taxon>
        <taxon>Ensete</taxon>
    </lineage>
</organism>
<feature type="region of interest" description="Disordered" evidence="1">
    <location>
        <begin position="1"/>
        <end position="23"/>
    </location>
</feature>
<accession>A0A426ZDZ4</accession>